<dbReference type="AlphaFoldDB" id="E7MMQ3"/>
<accession>E7MMQ3</accession>
<name>E7MMQ3_9FIRM</name>
<comment type="caution">
    <text evidence="1">The sequence shown here is derived from an EMBL/GenBank/DDBJ whole genome shotgun (WGS) entry which is preliminary data.</text>
</comment>
<proteinExistence type="predicted"/>
<dbReference type="STRING" id="706433.HMPREF9430_00820"/>
<evidence type="ECO:0000313" key="1">
    <source>
        <dbReference type="EMBL" id="EFW24637.1"/>
    </source>
</evidence>
<dbReference type="Proteomes" id="UP000004097">
    <property type="component" value="Unassembled WGS sequence"/>
</dbReference>
<organism evidence="1 2">
    <name type="scientific">Solobacterium moorei F0204</name>
    <dbReference type="NCBI Taxonomy" id="706433"/>
    <lineage>
        <taxon>Bacteria</taxon>
        <taxon>Bacillati</taxon>
        <taxon>Bacillota</taxon>
        <taxon>Erysipelotrichia</taxon>
        <taxon>Erysipelotrichales</taxon>
        <taxon>Erysipelotrichaceae</taxon>
        <taxon>Solobacterium</taxon>
    </lineage>
</organism>
<keyword evidence="2" id="KW-1185">Reference proteome</keyword>
<reference evidence="1 2" key="1">
    <citation type="submission" date="2010-08" db="EMBL/GenBank/DDBJ databases">
        <authorList>
            <person name="Weinstock G."/>
            <person name="Sodergren E."/>
            <person name="Clifton S."/>
            <person name="Fulton L."/>
            <person name="Fulton B."/>
            <person name="Courtney L."/>
            <person name="Fronick C."/>
            <person name="Harrison M."/>
            <person name="Strong C."/>
            <person name="Farmer C."/>
            <person name="Delahaunty K."/>
            <person name="Markovic C."/>
            <person name="Hall O."/>
            <person name="Minx P."/>
            <person name="Tomlinson C."/>
            <person name="Mitreva M."/>
            <person name="Hou S."/>
            <person name="Chen J."/>
            <person name="Wollam A."/>
            <person name="Pepin K.H."/>
            <person name="Johnson M."/>
            <person name="Bhonagiri V."/>
            <person name="Zhang X."/>
            <person name="Suruliraj S."/>
            <person name="Warren W."/>
            <person name="Chinwalla A."/>
            <person name="Mardis E.R."/>
            <person name="Wilson R.K."/>
        </authorList>
    </citation>
    <scope>NUCLEOTIDE SEQUENCE [LARGE SCALE GENOMIC DNA]</scope>
    <source>
        <strain evidence="1 2">F0204</strain>
    </source>
</reference>
<dbReference type="HOGENOM" id="CLU_3276763_0_0_9"/>
<gene>
    <name evidence="1" type="ORF">HMPREF9430_00820</name>
</gene>
<evidence type="ECO:0000313" key="2">
    <source>
        <dbReference type="Proteomes" id="UP000004097"/>
    </source>
</evidence>
<protein>
    <submittedName>
        <fullName evidence="1">Uncharacterized protein</fullName>
    </submittedName>
</protein>
<dbReference type="EMBL" id="AECQ01000013">
    <property type="protein sequence ID" value="EFW24637.1"/>
    <property type="molecule type" value="Genomic_DNA"/>
</dbReference>
<sequence>MAPCQWETGTKIVGIQQGSMLEEGKTITIASSPQLIHLLSF</sequence>